<keyword evidence="5" id="KW-0547">Nucleotide-binding</keyword>
<dbReference type="PANTHER" id="PTHR12755">
    <property type="entry name" value="CLEAVAGE/POLYADENYLATION FACTOR IA SUBUNIT CLP1P"/>
    <property type="match status" value="1"/>
</dbReference>
<evidence type="ECO:0000256" key="9">
    <source>
        <dbReference type="SAM" id="MobiDB-lite"/>
    </source>
</evidence>
<feature type="region of interest" description="Disordered" evidence="9">
    <location>
        <begin position="1005"/>
        <end position="1033"/>
    </location>
</feature>
<evidence type="ECO:0000256" key="7">
    <source>
        <dbReference type="ARBA" id="ARBA00022840"/>
    </source>
</evidence>
<keyword evidence="7" id="KW-0067">ATP-binding</keyword>
<dbReference type="Gene3D" id="3.40.50.300">
    <property type="entry name" value="P-loop containing nucleotide triphosphate hydrolases"/>
    <property type="match status" value="1"/>
</dbReference>
<comment type="similarity">
    <text evidence="1">Belongs to the Clp1 family. NOL9/GRC3 subfamily.</text>
</comment>
<evidence type="ECO:0000256" key="3">
    <source>
        <dbReference type="ARBA" id="ARBA00019824"/>
    </source>
</evidence>
<evidence type="ECO:0000256" key="2">
    <source>
        <dbReference type="ARBA" id="ARBA00018706"/>
    </source>
</evidence>
<dbReference type="InterPro" id="IPR045116">
    <property type="entry name" value="Clp1/Grc3"/>
</dbReference>
<name>A0A1R1XNP2_9FUNG</name>
<gene>
    <name evidence="12" type="ORF">AYI69_g7904</name>
</gene>
<dbReference type="Pfam" id="PF24419">
    <property type="entry name" value="Cupin_NOL9"/>
    <property type="match status" value="1"/>
</dbReference>
<dbReference type="InterPro" id="IPR057573">
    <property type="entry name" value="NOL9_N"/>
</dbReference>
<comment type="caution">
    <text evidence="12">The sequence shown here is derived from an EMBL/GenBank/DDBJ whole genome shotgun (WGS) entry which is preliminary data.</text>
</comment>
<dbReference type="InterPro" id="IPR032319">
    <property type="entry name" value="CLP1_P"/>
</dbReference>
<dbReference type="AlphaFoldDB" id="A0A1R1XNP2"/>
<feature type="domain" description="NOL9 N-terminal" evidence="11">
    <location>
        <begin position="164"/>
        <end position="292"/>
    </location>
</feature>
<dbReference type="GO" id="GO:0005634">
    <property type="term" value="C:nucleus"/>
    <property type="evidence" value="ECO:0007669"/>
    <property type="project" value="TreeGrafter"/>
</dbReference>
<dbReference type="GO" id="GO:0000448">
    <property type="term" value="P:cleavage in ITS2 between 5.8S rRNA and LSU-rRNA of tricistronic rRNA transcript (SSU-rRNA, 5.8S rRNA, LSU-rRNA)"/>
    <property type="evidence" value="ECO:0007669"/>
    <property type="project" value="TreeGrafter"/>
</dbReference>
<feature type="domain" description="Clp1 P-loop" evidence="10">
    <location>
        <begin position="503"/>
        <end position="596"/>
    </location>
</feature>
<evidence type="ECO:0000256" key="5">
    <source>
        <dbReference type="ARBA" id="ARBA00022741"/>
    </source>
</evidence>
<evidence type="ECO:0000256" key="4">
    <source>
        <dbReference type="ARBA" id="ARBA00022679"/>
    </source>
</evidence>
<feature type="region of interest" description="Disordered" evidence="9">
    <location>
        <begin position="627"/>
        <end position="670"/>
    </location>
</feature>
<feature type="compositionally biased region" description="Basic and acidic residues" evidence="9">
    <location>
        <begin position="641"/>
        <end position="651"/>
    </location>
</feature>
<accession>A0A1R1XNP2</accession>
<dbReference type="EMBL" id="LSSM01003965">
    <property type="protein sequence ID" value="OMJ16235.1"/>
    <property type="molecule type" value="Genomic_DNA"/>
</dbReference>
<dbReference type="Pfam" id="PF16575">
    <property type="entry name" value="CLP1_P"/>
    <property type="match status" value="2"/>
</dbReference>
<evidence type="ECO:0000313" key="12">
    <source>
        <dbReference type="EMBL" id="OMJ16235.1"/>
    </source>
</evidence>
<organism evidence="12 13">
    <name type="scientific">Smittium culicis</name>
    <dbReference type="NCBI Taxonomy" id="133412"/>
    <lineage>
        <taxon>Eukaryota</taxon>
        <taxon>Fungi</taxon>
        <taxon>Fungi incertae sedis</taxon>
        <taxon>Zoopagomycota</taxon>
        <taxon>Kickxellomycotina</taxon>
        <taxon>Harpellomycetes</taxon>
        <taxon>Harpellales</taxon>
        <taxon>Legeriomycetaceae</taxon>
        <taxon>Smittium</taxon>
    </lineage>
</organism>
<dbReference type="InterPro" id="IPR027417">
    <property type="entry name" value="P-loop_NTPase"/>
</dbReference>
<keyword evidence="13" id="KW-1185">Reference proteome</keyword>
<keyword evidence="6 12" id="KW-0418">Kinase</keyword>
<evidence type="ECO:0000313" key="13">
    <source>
        <dbReference type="Proteomes" id="UP000187429"/>
    </source>
</evidence>
<keyword evidence="4" id="KW-0808">Transferase</keyword>
<evidence type="ECO:0000256" key="6">
    <source>
        <dbReference type="ARBA" id="ARBA00022777"/>
    </source>
</evidence>
<dbReference type="OrthoDB" id="2405412at2759"/>
<evidence type="ECO:0000259" key="11">
    <source>
        <dbReference type="Pfam" id="PF24419"/>
    </source>
</evidence>
<proteinExistence type="inferred from homology"/>
<feature type="compositionally biased region" description="Polar residues" evidence="9">
    <location>
        <begin position="1012"/>
        <end position="1033"/>
    </location>
</feature>
<dbReference type="PANTHER" id="PTHR12755:SF3">
    <property type="entry name" value="POLYNUCLEOTIDE 5'-HYDROXYL-KINASE NOL9"/>
    <property type="match status" value="1"/>
</dbReference>
<feature type="domain" description="Clp1 P-loop" evidence="10">
    <location>
        <begin position="386"/>
        <end position="458"/>
    </location>
</feature>
<protein>
    <recommendedName>
        <fullName evidence="3">Polynucleotide 5'-hydroxyl-kinase GRC3</fullName>
    </recommendedName>
    <alternativeName>
        <fullName evidence="8">Polynucleotide 5'-hydroxyl-kinase NOL9</fullName>
    </alternativeName>
    <alternativeName>
        <fullName evidence="2">Polynucleotide 5'-hydroxyl-kinase grc3</fullName>
    </alternativeName>
</protein>
<evidence type="ECO:0000256" key="1">
    <source>
        <dbReference type="ARBA" id="ARBA00011003"/>
    </source>
</evidence>
<sequence>MVRANKQKLKKKKALLTQTLSNDLKSTASILTIEKSEIQGIDSPKDLDSEISLDTQVPPKKKLKDTPQSVFDNPLTLDFNSEASKITPSSINERFSQNDSLLSLSTQKNIKKANKNQLPKAEKKHIQELINSANTSDFISSWVPKHQDNYSKRKLNVSSNKQNELESVILGFNQNQKLVFQGSIIIRLIKGSAEVAGTHLVINQWVRVYSTAVQSLFYIKSLDLNPEKTLNINDFEFDGFKPQVQDIYSKIIKTYATVVEIVQDNSAAAQIASISQAYKYLFYPKRYKKPNSKLYFNDPRFKLELSYRQDVSIQGFYPMWSIKFNYESFIKTSILEFPNSWENIANDLIDFQINSKKIPVSKDICSSEHEPENDFDSINAKVIIAGQKSTGKSTFSKFLRSKLSNKFRKIFYIETDLGQPDLSPAGVVSLHVIYTQSSPDCSKVYFKPFLPQFVGLKTIGPSFTSSSNYYFNPHQNSSMLNTDNHDSDSSNSKIDYRATVLKSVYLGTTTPKYNPERYIKAIQSLVDCYYSEINNSQIHGSHIDADLSTNSIHCPLIVNTHGWVKSLGLDLLADLCDLVSPTHFYQMSADPKSSNFYLDNIDCLPQSTICQFVPVVFSEINTTTSPPIKASGNPANQSNQEFDKGLEKNSLSKESSIIAPTPKSSGECQINDNGSMQIMIDDTSSEDDLDNAEYNSNIDLSNPQEIFPTGISNAHKSKSFSIDTNPTIDMPTSNELGNTNLDQKIDDTNKSYSNNTEINNINFNRRLKDQQDKEAKSAITSLLNIRNQRSFTFDTKSLSMIAHIFGLSTCSISEADPNIKYDKWLFNLPLTNRIPILVPFKSVTVFLCENEIEDFLVPRLLNGSLVSVLVRILNEEFFSSDDDSHDAGSLHNSHHRISGSNSKYQKKGNIQVVNDFPPLSYDFVSHAIIRAVDVDSQCFHLLLPPSSKFPPSVANNRDYNNIQIALVVGPSPSDSGVALPISARLYGTTARKSTIMDLGGIPSDTDSESEFDSAQSSANGITKRGNSFDSQTGNSYNINDENYIGLDNKAISSAASKKLKTDEFINETKFGRIDVPYLAVGTQYGVGSTYSKPKKNLRRR</sequence>
<reference evidence="13" key="1">
    <citation type="submission" date="2017-01" db="EMBL/GenBank/DDBJ databases">
        <authorList>
            <person name="Wang Y."/>
            <person name="White M."/>
            <person name="Kvist S."/>
            <person name="Moncalvo J.-M."/>
        </authorList>
    </citation>
    <scope>NUCLEOTIDE SEQUENCE [LARGE SCALE GENOMIC DNA]</scope>
    <source>
        <strain evidence="13">ID-206-W2</strain>
    </source>
</reference>
<dbReference type="Proteomes" id="UP000187429">
    <property type="component" value="Unassembled WGS sequence"/>
</dbReference>
<evidence type="ECO:0000259" key="10">
    <source>
        <dbReference type="Pfam" id="PF16575"/>
    </source>
</evidence>
<evidence type="ECO:0000256" key="8">
    <source>
        <dbReference type="ARBA" id="ARBA00071212"/>
    </source>
</evidence>
<dbReference type="GO" id="GO:0051731">
    <property type="term" value="F:polynucleotide 5'-hydroxyl-kinase activity"/>
    <property type="evidence" value="ECO:0007669"/>
    <property type="project" value="InterPro"/>
</dbReference>
<dbReference type="GO" id="GO:0005524">
    <property type="term" value="F:ATP binding"/>
    <property type="evidence" value="ECO:0007669"/>
    <property type="project" value="UniProtKB-KW"/>
</dbReference>